<dbReference type="RefSeq" id="WP_189972312.1">
    <property type="nucleotide sequence ID" value="NZ_BMVL01000010.1"/>
</dbReference>
<dbReference type="Proteomes" id="UP001519310">
    <property type="component" value="Unassembled WGS sequence"/>
</dbReference>
<protein>
    <submittedName>
        <fullName evidence="1">Uncharacterized protein</fullName>
    </submittedName>
</protein>
<name>A0ABS4LGS4_STRAV</name>
<evidence type="ECO:0000313" key="2">
    <source>
        <dbReference type="Proteomes" id="UP001519310"/>
    </source>
</evidence>
<gene>
    <name evidence="1" type="ORF">J2Z77_007193</name>
</gene>
<dbReference type="EMBL" id="JAGGLQ010000023">
    <property type="protein sequence ID" value="MBP2041336.1"/>
    <property type="molecule type" value="Genomic_DNA"/>
</dbReference>
<sequence length="92" mass="10071">MTDHPDGECARARVRCSGCGLSVPIVTMYGGPMADCRLCCFAWAVHHDPHLCWLRSNHFDADVEEVLAARVLDLVPRLIAARIVLGEIADAL</sequence>
<reference evidence="1 2" key="1">
    <citation type="submission" date="2021-03" db="EMBL/GenBank/DDBJ databases">
        <title>Genomic Encyclopedia of Type Strains, Phase IV (KMG-IV): sequencing the most valuable type-strain genomes for metagenomic binning, comparative biology and taxonomic classification.</title>
        <authorList>
            <person name="Goeker M."/>
        </authorList>
    </citation>
    <scope>NUCLEOTIDE SEQUENCE [LARGE SCALE GENOMIC DNA]</scope>
    <source>
        <strain evidence="1 2">DSM 40526</strain>
    </source>
</reference>
<proteinExistence type="predicted"/>
<organism evidence="1 2">
    <name type="scientific">Streptomyces avidinii</name>
    <dbReference type="NCBI Taxonomy" id="1895"/>
    <lineage>
        <taxon>Bacteria</taxon>
        <taxon>Bacillati</taxon>
        <taxon>Actinomycetota</taxon>
        <taxon>Actinomycetes</taxon>
        <taxon>Kitasatosporales</taxon>
        <taxon>Streptomycetaceae</taxon>
        <taxon>Streptomyces</taxon>
    </lineage>
</organism>
<accession>A0ABS4LGS4</accession>
<keyword evidence="2" id="KW-1185">Reference proteome</keyword>
<evidence type="ECO:0000313" key="1">
    <source>
        <dbReference type="EMBL" id="MBP2041336.1"/>
    </source>
</evidence>
<comment type="caution">
    <text evidence="1">The sequence shown here is derived from an EMBL/GenBank/DDBJ whole genome shotgun (WGS) entry which is preliminary data.</text>
</comment>